<feature type="non-terminal residue" evidence="1">
    <location>
        <position position="1"/>
    </location>
</feature>
<dbReference type="EMBL" id="UINC01063551">
    <property type="protein sequence ID" value="SVB91297.1"/>
    <property type="molecule type" value="Genomic_DNA"/>
</dbReference>
<proteinExistence type="predicted"/>
<organism evidence="1">
    <name type="scientific">marine metagenome</name>
    <dbReference type="NCBI Taxonomy" id="408172"/>
    <lineage>
        <taxon>unclassified sequences</taxon>
        <taxon>metagenomes</taxon>
        <taxon>ecological metagenomes</taxon>
    </lineage>
</organism>
<protein>
    <submittedName>
        <fullName evidence="1">Uncharacterized protein</fullName>
    </submittedName>
</protein>
<reference evidence="1" key="1">
    <citation type="submission" date="2018-05" db="EMBL/GenBank/DDBJ databases">
        <authorList>
            <person name="Lanie J.A."/>
            <person name="Ng W.-L."/>
            <person name="Kazmierczak K.M."/>
            <person name="Andrzejewski T.M."/>
            <person name="Davidsen T.M."/>
            <person name="Wayne K.J."/>
            <person name="Tettelin H."/>
            <person name="Glass J.I."/>
            <person name="Rusch D."/>
            <person name="Podicherti R."/>
            <person name="Tsui H.-C.T."/>
            <person name="Winkler M.E."/>
        </authorList>
    </citation>
    <scope>NUCLEOTIDE SEQUENCE</scope>
</reference>
<accession>A0A382HWK9</accession>
<evidence type="ECO:0000313" key="1">
    <source>
        <dbReference type="EMBL" id="SVB91297.1"/>
    </source>
</evidence>
<dbReference type="AlphaFoldDB" id="A0A382HWK9"/>
<gene>
    <name evidence="1" type="ORF">METZ01_LOCUS244151</name>
</gene>
<name>A0A382HWK9_9ZZZZ</name>
<sequence>KAAVINALSWDFDRKINAFLFKRYLKAKYQIKDDIDSLIQVMNDEELFCLGYITVMDNYFSPENSLIYFDSTGDSIRQSYTFQIINALVKTQSLLEDQNNWCRIWKTINTVETNKELKLDMNGEGRKIIIDYIAIYKKYCETEGVKKI</sequence>